<dbReference type="Pfam" id="PF00335">
    <property type="entry name" value="Tetraspanin"/>
    <property type="match status" value="1"/>
</dbReference>
<proteinExistence type="predicted"/>
<dbReference type="InterPro" id="IPR021455">
    <property type="entry name" value="DUF3106"/>
</dbReference>
<gene>
    <name evidence="7" type="ORF">JYZ213_LOCUS17252</name>
</gene>
<sequence length="1742" mass="198830">MDFNNTTISIYGERNSKRKDGLPQIQKTPKLPRIVLRNSAGFVLKTETTFQNQIYQAKANLLEPNRRLTDIEWRLPHAPVPSRPDYTRSLDYDDFRLYKKPLKPSDANTTEYADMKFWNYLLPDRRLDQVNVTRKTMEKYCRNGSGVPHPEFMTDFNFFKSAKQLYLAIVSSSSGLDKIIAGFGPWDDRKKMIMTQVLTSLLRGDLAALDDLPPTIRNQALLDLATLLSEGKLTGAMQEKVLTELAQSLSSLPPDIRAKVAEQLIKSLENVPPEIREQVIQQILASLDTLSEEDREKVLHDLVKKISSLPEESRIALIEKIMQNLDSLTTDAKIKLLQDLLSEADKIPAEMREKILQQLLDSLDTLSPEERERVLAELTKNLANLPAHIRQQLIEKLLEKSELLPPELRDRIYAEILKNVSDIPEEMKRKLVVELLKNVDNMDPLLRQSVMKEILNNLDLVDPSMHGQVLQNFLHALDDVPAELRDELLRKIIEKSSKLDDPEMKRQILEEILKNPANLSAGVFQELIKNVHDLPADLQERLFAEIVQRKDDLPPSVLEELIRNAKHVPQAVLAELLSSVEKLAPSSLAELAKHLNNLPEELRNKLLADVMNSMDNLNDEQKAALIGELLKNQGNLNPQQLETLMKNLDGLDPALKEKVMRGLLENVDNLSPEVKQKLIQDLLNKDSGLDQETRVKLLAKLLENPDNLTKEERDKVLNQIMNEIGSVKDPEMKKKLLSELVTNLKDLPPETMSQLITNIQTLSTKEQKELLKQILDKFDELSPEQKEKLVDDLLKSAASMPLEVQKQMIADLIKGLKDLPPEERKKLLEKMLNNPNLDPSVRAKLMEEMLKHMDDLPPEERKKLMEKMLEDRDNLSPAMRAKLMNEMIKNINQMSPEERDKFLADLANDPDKRDLLQQLLNSGQISAEMKKKLVEEMTKQPIDPATLLTVLQNLKDIPPETLEKVLKSIEKMSGKELVELARSLHTLPLDVRQRVMKEILNSLKDQDANIQAILLQEMLRACGGVNPELLSDLIKNVINFTPTLVKELLIRAKQFPAEVLKELFEHIDEVPIAVLEDIIKNLEQLSGEVIAALLALKNLPPSIREKLIKEINSNKKLKDKLKAIDPLAKGIEGVQGIVPTPRPQVKKPRVIIPPMPKKVQKKSDALDPDKLANIDEKDLEAMLNDPNLPPEVRLKLMEELRKKRAKNRIADVPSLSKLKLEEIVDPLDYLYKYCIVHPDRMINYERVFLNTIKHQNEQYPGQNPPEDLTSLTNMKRNNMAGSAWTNMGGKRRKRGSKQVGMYDGNDDEDNINKPNTSGRLVPVKMLDFEQEIINENYDEEEPPMKSETAQKLEKISYILDDLRAKETDITQMMNATNGQISHLTADAIAEFYPGILDPNFNSKKKGGDDSEKPIAEVLSYASSYTTEQLLARLSKAQIQNINSQESIKQLNAQARWSTNKLLQLRMRIDMLSSERERLVALDQEERQKVMYKYKHVEKFRRQQSPLWNSLHPTTDYEMNIEELENALRQINGQLFTDQECQYLKFILKIPGVKRINLRVFSIIAALSETVNQIEPFVRNLINKFDYEALDIKMQKAKELFYLMADKSQKIAPNGYVPLETLCVELSAGGIEQENIEHLSCCGVDSYTDWFSTPYGEPLRQVPESCCKKTLNHTCSRKDLRKEYLPADINADGCYATVMTAIKSNYPVFGGIIIAIALFPLIGVILACCLARQMRKQRYEQVA</sequence>
<dbReference type="SUPFAM" id="SSF48371">
    <property type="entry name" value="ARM repeat"/>
    <property type="match status" value="1"/>
</dbReference>
<organism evidence="7 8">
    <name type="scientific">Adineta steineri</name>
    <dbReference type="NCBI Taxonomy" id="433720"/>
    <lineage>
        <taxon>Eukaryota</taxon>
        <taxon>Metazoa</taxon>
        <taxon>Spiralia</taxon>
        <taxon>Gnathifera</taxon>
        <taxon>Rotifera</taxon>
        <taxon>Eurotatoria</taxon>
        <taxon>Bdelloidea</taxon>
        <taxon>Adinetida</taxon>
        <taxon>Adinetidae</taxon>
        <taxon>Adineta</taxon>
    </lineage>
</organism>
<feature type="region of interest" description="Disordered" evidence="5">
    <location>
        <begin position="1281"/>
        <end position="1318"/>
    </location>
</feature>
<evidence type="ECO:0000313" key="8">
    <source>
        <dbReference type="Proteomes" id="UP000663845"/>
    </source>
</evidence>
<dbReference type="InterPro" id="IPR016024">
    <property type="entry name" value="ARM-type_fold"/>
</dbReference>
<dbReference type="GO" id="GO:0016020">
    <property type="term" value="C:membrane"/>
    <property type="evidence" value="ECO:0007669"/>
    <property type="project" value="UniProtKB-SubCell"/>
</dbReference>
<evidence type="ECO:0000256" key="5">
    <source>
        <dbReference type="SAM" id="MobiDB-lite"/>
    </source>
</evidence>
<dbReference type="EMBL" id="CAJNOG010000160">
    <property type="protein sequence ID" value="CAF1024487.1"/>
    <property type="molecule type" value="Genomic_DNA"/>
</dbReference>
<keyword evidence="2 6" id="KW-0812">Transmembrane</keyword>
<feature type="transmembrane region" description="Helical" evidence="6">
    <location>
        <begin position="1707"/>
        <end position="1730"/>
    </location>
</feature>
<keyword evidence="3 6" id="KW-1133">Transmembrane helix</keyword>
<evidence type="ECO:0000256" key="3">
    <source>
        <dbReference type="ARBA" id="ARBA00022989"/>
    </source>
</evidence>
<comment type="subcellular location">
    <subcellularLocation>
        <location evidence="1">Membrane</location>
        <topology evidence="1">Multi-pass membrane protein</topology>
    </subcellularLocation>
</comment>
<evidence type="ECO:0000313" key="7">
    <source>
        <dbReference type="EMBL" id="CAF1024487.1"/>
    </source>
</evidence>
<accession>A0A814IJZ3</accession>
<dbReference type="PANTHER" id="PTHR35538:SF3">
    <property type="entry name" value="C-TYPE LECTIN DOMAIN-CONTAINING PROTEIN"/>
    <property type="match status" value="1"/>
</dbReference>
<evidence type="ECO:0000256" key="1">
    <source>
        <dbReference type="ARBA" id="ARBA00004141"/>
    </source>
</evidence>
<dbReference type="Gene3D" id="1.10.1450.10">
    <property type="entry name" value="Tetraspanin"/>
    <property type="match status" value="1"/>
</dbReference>
<dbReference type="Proteomes" id="UP000663845">
    <property type="component" value="Unassembled WGS sequence"/>
</dbReference>
<evidence type="ECO:0000256" key="6">
    <source>
        <dbReference type="SAM" id="Phobius"/>
    </source>
</evidence>
<dbReference type="InterPro" id="IPR018499">
    <property type="entry name" value="Tetraspanin/Peripherin"/>
</dbReference>
<dbReference type="Pfam" id="PF11304">
    <property type="entry name" value="DUF3106"/>
    <property type="match status" value="1"/>
</dbReference>
<dbReference type="InterPro" id="IPR008952">
    <property type="entry name" value="Tetraspanin_EC2_sf"/>
</dbReference>
<protein>
    <submittedName>
        <fullName evidence="7">Uncharacterized protein</fullName>
    </submittedName>
</protein>
<name>A0A814IJZ3_9BILA</name>
<keyword evidence="4 6" id="KW-0472">Membrane</keyword>
<evidence type="ECO:0000256" key="2">
    <source>
        <dbReference type="ARBA" id="ARBA00022692"/>
    </source>
</evidence>
<dbReference type="SUPFAM" id="SSF48652">
    <property type="entry name" value="Tetraspanin"/>
    <property type="match status" value="1"/>
</dbReference>
<comment type="caution">
    <text evidence="7">The sequence shown here is derived from an EMBL/GenBank/DDBJ whole genome shotgun (WGS) entry which is preliminary data.</text>
</comment>
<evidence type="ECO:0000256" key="4">
    <source>
        <dbReference type="ARBA" id="ARBA00023136"/>
    </source>
</evidence>
<dbReference type="PANTHER" id="PTHR35538">
    <property type="entry name" value="LIG_CHAN-GLU_BD DOMAIN-CONTAINING PROTEIN"/>
    <property type="match status" value="1"/>
</dbReference>
<reference evidence="7" key="1">
    <citation type="submission" date="2021-02" db="EMBL/GenBank/DDBJ databases">
        <authorList>
            <person name="Nowell W R."/>
        </authorList>
    </citation>
    <scope>NUCLEOTIDE SEQUENCE</scope>
</reference>